<sequence length="280" mass="29323">MADPAALSPLAELARRNDPDRFLCALFAPPAQREVLFLLIAFNHELARARQAASNSMTALIRLQWWRDAVEEAATSAAPRRHEVATPLAAALREGRLDAATLQGMIDAREVEMEEDIPSLPALLAYLRGSAGGFAVAAGRTLGAGPEHLAGLQALGAAFGMAALLRGIPAQAMQGRSLLPADLLAERNLTPSDAARDPRQPGTAEVVRQLAGEGQRLLAEGRARAKGLPRAALAAALPARLAARDLARLASTANDPAQPPPPRGLGDRVAVIWGGLVGRG</sequence>
<dbReference type="OrthoDB" id="9814909at2"/>
<protein>
    <recommendedName>
        <fullName evidence="3">Phytoene synthase</fullName>
    </recommendedName>
</protein>
<accession>A0A1V2GZC9</accession>
<evidence type="ECO:0000313" key="2">
    <source>
        <dbReference type="Proteomes" id="UP000188879"/>
    </source>
</evidence>
<name>A0A1V2GZC9_9PROT</name>
<dbReference type="SUPFAM" id="SSF48576">
    <property type="entry name" value="Terpenoid synthases"/>
    <property type="match status" value="1"/>
</dbReference>
<reference evidence="1 2" key="1">
    <citation type="submission" date="2016-10" db="EMBL/GenBank/DDBJ databases">
        <title>Draft Genome sequence of Roseomonas sp. strain M3.</title>
        <authorList>
            <person name="Subhash Y."/>
            <person name="Lee S."/>
        </authorList>
    </citation>
    <scope>NUCLEOTIDE SEQUENCE [LARGE SCALE GENOMIC DNA]</scope>
    <source>
        <strain evidence="1 2">M3</strain>
    </source>
</reference>
<dbReference type="Proteomes" id="UP000188879">
    <property type="component" value="Unassembled WGS sequence"/>
</dbReference>
<dbReference type="Gene3D" id="1.10.600.10">
    <property type="entry name" value="Farnesyl Diphosphate Synthase"/>
    <property type="match status" value="1"/>
</dbReference>
<dbReference type="RefSeq" id="WP_076959464.1">
    <property type="nucleotide sequence ID" value="NZ_MLCO01000249.1"/>
</dbReference>
<comment type="caution">
    <text evidence="1">The sequence shown here is derived from an EMBL/GenBank/DDBJ whole genome shotgun (WGS) entry which is preliminary data.</text>
</comment>
<dbReference type="AlphaFoldDB" id="A0A1V2GZC9"/>
<evidence type="ECO:0008006" key="3">
    <source>
        <dbReference type="Google" id="ProtNLM"/>
    </source>
</evidence>
<keyword evidence="2" id="KW-1185">Reference proteome</keyword>
<gene>
    <name evidence="1" type="ORF">BKE38_22150</name>
</gene>
<dbReference type="EMBL" id="MLCO01000249">
    <property type="protein sequence ID" value="ONG48234.1"/>
    <property type="molecule type" value="Genomic_DNA"/>
</dbReference>
<organism evidence="1 2">
    <name type="scientific">Teichococcus deserti</name>
    <dbReference type="NCBI Taxonomy" id="1817963"/>
    <lineage>
        <taxon>Bacteria</taxon>
        <taxon>Pseudomonadati</taxon>
        <taxon>Pseudomonadota</taxon>
        <taxon>Alphaproteobacteria</taxon>
        <taxon>Acetobacterales</taxon>
        <taxon>Roseomonadaceae</taxon>
        <taxon>Roseomonas</taxon>
    </lineage>
</organism>
<proteinExistence type="predicted"/>
<dbReference type="Pfam" id="PF00494">
    <property type="entry name" value="SQS_PSY"/>
    <property type="match status" value="1"/>
</dbReference>
<evidence type="ECO:0000313" key="1">
    <source>
        <dbReference type="EMBL" id="ONG48234.1"/>
    </source>
</evidence>
<dbReference type="InterPro" id="IPR002060">
    <property type="entry name" value="Squ/phyt_synthse"/>
</dbReference>
<dbReference type="InterPro" id="IPR008949">
    <property type="entry name" value="Isoprenoid_synthase_dom_sf"/>
</dbReference>